<gene>
    <name evidence="2" type="ORF">C1SCF055_LOCUS27802</name>
</gene>
<evidence type="ECO:0000256" key="1">
    <source>
        <dbReference type="SAM" id="MobiDB-lite"/>
    </source>
</evidence>
<protein>
    <submittedName>
        <fullName evidence="4">RING-type domain-containing protein</fullName>
    </submittedName>
</protein>
<dbReference type="OrthoDB" id="439844at2759"/>
<sequence length="260" mass="28910">MAASVSPVPMDQNHLARVQSTEMQSYGRLSWVARASAESLNTHTTSTSGRALHLDEESASSDESEEPGPLRLTHVVSAYVMGWSSAVSQRRTSVHELVQQGMSQAEANAQVVAEHREEVLFDLFSRYLCVLAMLSLLLSATLLGLATWHIEEFIRYHNVACEGSLKLLTKIILGISFFDIVMGTRVCCLEIDESALPRRWRCKDCCVVLFGSFCGWVPLLSRAMCTRAPAKSCQVAGMQHLGCGWLQWRMELAWSPTRCI</sequence>
<reference evidence="3" key="2">
    <citation type="submission" date="2024-04" db="EMBL/GenBank/DDBJ databases">
        <authorList>
            <person name="Chen Y."/>
            <person name="Shah S."/>
            <person name="Dougan E. K."/>
            <person name="Thang M."/>
            <person name="Chan C."/>
        </authorList>
    </citation>
    <scope>NUCLEOTIDE SEQUENCE [LARGE SCALE GENOMIC DNA]</scope>
</reference>
<keyword evidence="5" id="KW-1185">Reference proteome</keyword>
<reference evidence="2" key="1">
    <citation type="submission" date="2022-10" db="EMBL/GenBank/DDBJ databases">
        <authorList>
            <person name="Chen Y."/>
            <person name="Dougan E. K."/>
            <person name="Chan C."/>
            <person name="Rhodes N."/>
            <person name="Thang M."/>
        </authorList>
    </citation>
    <scope>NUCLEOTIDE SEQUENCE</scope>
</reference>
<feature type="region of interest" description="Disordered" evidence="1">
    <location>
        <begin position="42"/>
        <end position="68"/>
    </location>
</feature>
<proteinExistence type="predicted"/>
<dbReference type="Proteomes" id="UP001152797">
    <property type="component" value="Unassembled WGS sequence"/>
</dbReference>
<accession>A0A9P1D015</accession>
<feature type="compositionally biased region" description="Acidic residues" evidence="1">
    <location>
        <begin position="57"/>
        <end position="66"/>
    </location>
</feature>
<evidence type="ECO:0000313" key="2">
    <source>
        <dbReference type="EMBL" id="CAI4001792.1"/>
    </source>
</evidence>
<evidence type="ECO:0000313" key="4">
    <source>
        <dbReference type="EMBL" id="CAL4789104.1"/>
    </source>
</evidence>
<name>A0A9P1D015_9DINO</name>
<evidence type="ECO:0000313" key="5">
    <source>
        <dbReference type="Proteomes" id="UP001152797"/>
    </source>
</evidence>
<evidence type="ECO:0000313" key="3">
    <source>
        <dbReference type="EMBL" id="CAL1155167.1"/>
    </source>
</evidence>
<comment type="caution">
    <text evidence="2">The sequence shown here is derived from an EMBL/GenBank/DDBJ whole genome shotgun (WGS) entry which is preliminary data.</text>
</comment>
<organism evidence="2">
    <name type="scientific">Cladocopium goreaui</name>
    <dbReference type="NCBI Taxonomy" id="2562237"/>
    <lineage>
        <taxon>Eukaryota</taxon>
        <taxon>Sar</taxon>
        <taxon>Alveolata</taxon>
        <taxon>Dinophyceae</taxon>
        <taxon>Suessiales</taxon>
        <taxon>Symbiodiniaceae</taxon>
        <taxon>Cladocopium</taxon>
    </lineage>
</organism>
<dbReference type="EMBL" id="CAMXCT030003001">
    <property type="protein sequence ID" value="CAL4789104.1"/>
    <property type="molecule type" value="Genomic_DNA"/>
</dbReference>
<dbReference type="EMBL" id="CAMXCT010003001">
    <property type="protein sequence ID" value="CAI4001792.1"/>
    <property type="molecule type" value="Genomic_DNA"/>
</dbReference>
<dbReference type="AlphaFoldDB" id="A0A9P1D015"/>
<dbReference type="EMBL" id="CAMXCT020003001">
    <property type="protein sequence ID" value="CAL1155167.1"/>
    <property type="molecule type" value="Genomic_DNA"/>
</dbReference>